<feature type="region of interest" description="Disordered" evidence="1">
    <location>
        <begin position="1"/>
        <end position="33"/>
    </location>
</feature>
<sequence>MRLWRDSSAKPHDDTSKPVVTNPDPKPHEETPKDRLVLQRGVIFPKYPVLGVDQGIIDEVALITAESTCDGLKENCQLVDVVFEPKPFNPQKHDRDQRILLIDFGLAKQAISAYQDRVIDLMSFDENLNLIAYRPVIEMPKDAELIFKRISNSTQSLSAINFSRISADFAAKFLPLINEKDAPFSLGDGHGAHIASFLFEYNPKAQLLLVEDKHWMTTSSCDALDSKDENVVQSELNKLKSKQDNALTGLQTAIQEHEIGMINASFGVSRQILNETVAAKCGKIFNQSVMSALLNLEHRYIDKLSMMSYTTELNEVRHPLLVQAAVSSASRALSEDDAAFPIDCDSDISPRLRVANPLASMKNLGVEAVPLEGIIDNAKLSTQDYNIWNCSDVYISTGGYKDDGIKHRKRTFPLTLYGVLTAGPIYSVFHSSSFSTPIAVSTLNYIQGQSSRRLTAQELIEEFVGFEKKVLDPLQHDLFNVYKHSVN</sequence>
<dbReference type="RefSeq" id="WP_117333010.1">
    <property type="nucleotide sequence ID" value="NZ_CP031761.1"/>
</dbReference>
<protein>
    <submittedName>
        <fullName evidence="2">Uncharacterized protein</fullName>
    </submittedName>
</protein>
<feature type="compositionally biased region" description="Basic and acidic residues" evidence="1">
    <location>
        <begin position="1"/>
        <end position="16"/>
    </location>
</feature>
<evidence type="ECO:0000313" key="3">
    <source>
        <dbReference type="Proteomes" id="UP000258102"/>
    </source>
</evidence>
<dbReference type="Proteomes" id="UP000258102">
    <property type="component" value="Chromosome 1"/>
</dbReference>
<evidence type="ECO:0000256" key="1">
    <source>
        <dbReference type="SAM" id="MobiDB-lite"/>
    </source>
</evidence>
<organism evidence="2 3">
    <name type="scientific">Pseudoalteromonas piscicida</name>
    <dbReference type="NCBI Taxonomy" id="43662"/>
    <lineage>
        <taxon>Bacteria</taxon>
        <taxon>Pseudomonadati</taxon>
        <taxon>Pseudomonadota</taxon>
        <taxon>Gammaproteobacteria</taxon>
        <taxon>Alteromonadales</taxon>
        <taxon>Pseudoalteromonadaceae</taxon>
        <taxon>Pseudoalteromonas</taxon>
    </lineage>
</organism>
<dbReference type="EMBL" id="CP031761">
    <property type="protein sequence ID" value="AXR03231.1"/>
    <property type="molecule type" value="Genomic_DNA"/>
</dbReference>
<evidence type="ECO:0000313" key="2">
    <source>
        <dbReference type="EMBL" id="AXR03231.1"/>
    </source>
</evidence>
<proteinExistence type="predicted"/>
<name>A0AAD0W550_PSEO7</name>
<reference evidence="2 3" key="1">
    <citation type="submission" date="2018-08" db="EMBL/GenBank/DDBJ databases">
        <title>Whole Genome Sequences of Two Pseudoalteromonas piscicida Strains, DE1-A and DE2-A, which Exhibit Strong Antibacterial Activity against Vibrio vulnificus.</title>
        <authorList>
            <person name="Richards G.P."/>
            <person name="Needleman D.S."/>
            <person name="Watson M.A."/>
            <person name="Polson S.W."/>
        </authorList>
    </citation>
    <scope>NUCLEOTIDE SEQUENCE [LARGE SCALE GENOMIC DNA]</scope>
    <source>
        <strain evidence="2 3">DE2-A</strain>
    </source>
</reference>
<accession>A0AAD0W550</accession>
<gene>
    <name evidence="2" type="ORF">D0511_14980</name>
</gene>
<dbReference type="AlphaFoldDB" id="A0AAD0W550"/>